<dbReference type="PROSITE" id="PS51257">
    <property type="entry name" value="PROKAR_LIPOPROTEIN"/>
    <property type="match status" value="1"/>
</dbReference>
<evidence type="ECO:0000313" key="3">
    <source>
        <dbReference type="Proteomes" id="UP000248688"/>
    </source>
</evidence>
<dbReference type="OrthoDB" id="835896at2"/>
<evidence type="ECO:0008006" key="4">
    <source>
        <dbReference type="Google" id="ProtNLM"/>
    </source>
</evidence>
<evidence type="ECO:0000313" key="2">
    <source>
        <dbReference type="EMBL" id="AWW30284.1"/>
    </source>
</evidence>
<protein>
    <recommendedName>
        <fullName evidence="4">6-bladed beta-propeller</fullName>
    </recommendedName>
</protein>
<organism evidence="2 3">
    <name type="scientific">Echinicola strongylocentroti</name>
    <dbReference type="NCBI Taxonomy" id="1795355"/>
    <lineage>
        <taxon>Bacteria</taxon>
        <taxon>Pseudomonadati</taxon>
        <taxon>Bacteroidota</taxon>
        <taxon>Cytophagia</taxon>
        <taxon>Cytophagales</taxon>
        <taxon>Cyclobacteriaceae</taxon>
        <taxon>Echinicola</taxon>
    </lineage>
</organism>
<feature type="chain" id="PRO_5016458033" description="6-bladed beta-propeller" evidence="1">
    <location>
        <begin position="22"/>
        <end position="377"/>
    </location>
</feature>
<feature type="signal peptide" evidence="1">
    <location>
        <begin position="1"/>
        <end position="21"/>
    </location>
</feature>
<dbReference type="KEGG" id="est:DN752_09200"/>
<dbReference type="Proteomes" id="UP000248688">
    <property type="component" value="Chromosome"/>
</dbReference>
<dbReference type="EMBL" id="CP030041">
    <property type="protein sequence ID" value="AWW30284.1"/>
    <property type="molecule type" value="Genomic_DNA"/>
</dbReference>
<name>A0A2Z4IH24_9BACT</name>
<reference evidence="2 3" key="1">
    <citation type="submission" date="2018-06" db="EMBL/GenBank/DDBJ databases">
        <title>Echinicola strongylocentroti sp. nov., isolated from a sea urchin Strongylocentrotus intermedius.</title>
        <authorList>
            <person name="Bae S.S."/>
        </authorList>
    </citation>
    <scope>NUCLEOTIDE SEQUENCE [LARGE SCALE GENOMIC DNA]</scope>
    <source>
        <strain evidence="2 3">MEBiC08714</strain>
    </source>
</reference>
<dbReference type="SUPFAM" id="SSF75011">
    <property type="entry name" value="3-carboxy-cis,cis-mucoante lactonizing enzyme"/>
    <property type="match status" value="1"/>
</dbReference>
<proteinExistence type="predicted"/>
<evidence type="ECO:0000256" key="1">
    <source>
        <dbReference type="SAM" id="SignalP"/>
    </source>
</evidence>
<accession>A0A2Z4IH24</accession>
<keyword evidence="1" id="KW-0732">Signal</keyword>
<gene>
    <name evidence="2" type="ORF">DN752_09200</name>
</gene>
<keyword evidence="3" id="KW-1185">Reference proteome</keyword>
<sequence length="377" mass="43174">MMKNKLLIFPVLLVCSFFGCSGGNNEIIGTSGTQAFHLEIVDSIRIDYLGDLEITDIHQETAEILGFNFRTKDLVIFDQTGKIIEQFSRGGDRPNPINSMVSLGFYKGDKLLVANNNGMLAVFEKNGVHIEDIPLPFQIQYFNWTQRKKIYSLSDSLLLGQIAELKNFNGYEEYYLNFIDLKTGELTPALSIPDSSKYSSGDYYFSLYPYITKMGDYLYMLLSNEPALHVYKLEGMNVGYVETIEFGGDEFVEVISSKDHEDFDFEMNFDQMQPGAVEGFFDVGDFLVAYFRKGIDATVYKEEFSDDPLLTMQMNPHYLAVFDEEHKLLNNGVEVPLQVGFIQGVMPDGRLLAKKNKYLLKEEEDFEMYYLMELIEE</sequence>
<dbReference type="AlphaFoldDB" id="A0A2Z4IH24"/>